<name>A0A8K0CWY9_IGNLU</name>
<keyword evidence="1" id="KW-0732">Signal</keyword>
<reference evidence="2" key="1">
    <citation type="submission" date="2019-08" db="EMBL/GenBank/DDBJ databases">
        <title>The genome of the North American firefly Photinus pyralis.</title>
        <authorList>
            <consortium name="Photinus pyralis genome working group"/>
            <person name="Fallon T.R."/>
            <person name="Sander Lower S.E."/>
            <person name="Weng J.-K."/>
        </authorList>
    </citation>
    <scope>NUCLEOTIDE SEQUENCE</scope>
    <source>
        <strain evidence="2">TRF0915ILg1</strain>
        <tissue evidence="2">Whole body</tissue>
    </source>
</reference>
<dbReference type="EMBL" id="VTPC01006231">
    <property type="protein sequence ID" value="KAF2895119.1"/>
    <property type="molecule type" value="Genomic_DNA"/>
</dbReference>
<feature type="signal peptide" evidence="1">
    <location>
        <begin position="1"/>
        <end position="19"/>
    </location>
</feature>
<dbReference type="CDD" id="cd23992">
    <property type="entry name" value="PBP_GOBP"/>
    <property type="match status" value="1"/>
</dbReference>
<dbReference type="InterPro" id="IPR006170">
    <property type="entry name" value="PBP/GOBP"/>
</dbReference>
<gene>
    <name evidence="2" type="ORF">ILUMI_11049</name>
</gene>
<proteinExistence type="predicted"/>
<accession>A0A8K0CWY9</accession>
<dbReference type="GO" id="GO:0005549">
    <property type="term" value="F:odorant binding"/>
    <property type="evidence" value="ECO:0007669"/>
    <property type="project" value="InterPro"/>
</dbReference>
<protein>
    <submittedName>
        <fullName evidence="2">Uncharacterized protein</fullName>
    </submittedName>
</protein>
<dbReference type="AlphaFoldDB" id="A0A8K0CWY9"/>
<organism evidence="2 3">
    <name type="scientific">Ignelater luminosus</name>
    <name type="common">Cucubano</name>
    <name type="synonym">Pyrophorus luminosus</name>
    <dbReference type="NCBI Taxonomy" id="2038154"/>
    <lineage>
        <taxon>Eukaryota</taxon>
        <taxon>Metazoa</taxon>
        <taxon>Ecdysozoa</taxon>
        <taxon>Arthropoda</taxon>
        <taxon>Hexapoda</taxon>
        <taxon>Insecta</taxon>
        <taxon>Pterygota</taxon>
        <taxon>Neoptera</taxon>
        <taxon>Endopterygota</taxon>
        <taxon>Coleoptera</taxon>
        <taxon>Polyphaga</taxon>
        <taxon>Elateriformia</taxon>
        <taxon>Elateroidea</taxon>
        <taxon>Elateridae</taxon>
        <taxon>Agrypninae</taxon>
        <taxon>Pyrophorini</taxon>
        <taxon>Ignelater</taxon>
    </lineage>
</organism>
<dbReference type="SUPFAM" id="SSF47565">
    <property type="entry name" value="Insect pheromone/odorant-binding proteins"/>
    <property type="match status" value="1"/>
</dbReference>
<sequence length="154" mass="17188">MKIVTIVVLSLTAFSQIDARPIQEQDVPKVITDTAEQTFSCAIKLGPKIEDVPVVYGNELVPEDNDALNELWHCIWEKKGIIDEDGDIVLDALNTYLRDLFAVTGKDQTAHRDLTSNIAQNCKTDVESGENEHMAVKLKNCIARGIEEFLFAEN</sequence>
<evidence type="ECO:0000256" key="1">
    <source>
        <dbReference type="SAM" id="SignalP"/>
    </source>
</evidence>
<feature type="chain" id="PRO_5035432436" evidence="1">
    <location>
        <begin position="20"/>
        <end position="154"/>
    </location>
</feature>
<evidence type="ECO:0000313" key="3">
    <source>
        <dbReference type="Proteomes" id="UP000801492"/>
    </source>
</evidence>
<dbReference type="Proteomes" id="UP000801492">
    <property type="component" value="Unassembled WGS sequence"/>
</dbReference>
<dbReference type="Pfam" id="PF01395">
    <property type="entry name" value="PBP_GOBP"/>
    <property type="match status" value="1"/>
</dbReference>
<evidence type="ECO:0000313" key="2">
    <source>
        <dbReference type="EMBL" id="KAF2895119.1"/>
    </source>
</evidence>
<dbReference type="InterPro" id="IPR036728">
    <property type="entry name" value="PBP_GOBP_sf"/>
</dbReference>
<comment type="caution">
    <text evidence="2">The sequence shown here is derived from an EMBL/GenBank/DDBJ whole genome shotgun (WGS) entry which is preliminary data.</text>
</comment>
<dbReference type="Gene3D" id="1.10.238.20">
    <property type="entry name" value="Pheromone/general odorant binding protein domain"/>
    <property type="match status" value="1"/>
</dbReference>
<dbReference type="OrthoDB" id="8194670at2759"/>
<keyword evidence="3" id="KW-1185">Reference proteome</keyword>